<evidence type="ECO:0000256" key="1">
    <source>
        <dbReference type="ARBA" id="ARBA00006171"/>
    </source>
</evidence>
<keyword evidence="7" id="KW-1185">Reference proteome</keyword>
<comment type="caution">
    <text evidence="6">The sequence shown here is derived from an EMBL/GenBank/DDBJ whole genome shotgun (WGS) entry which is preliminary data.</text>
</comment>
<gene>
    <name evidence="6" type="ORF">LVY72_09595</name>
</gene>
<dbReference type="SUPFAM" id="SSF48208">
    <property type="entry name" value="Six-hairpin glycosidases"/>
    <property type="match status" value="1"/>
</dbReference>
<evidence type="ECO:0000256" key="2">
    <source>
        <dbReference type="ARBA" id="ARBA00023295"/>
    </source>
</evidence>
<dbReference type="InterPro" id="IPR023214">
    <property type="entry name" value="HAD_sf"/>
</dbReference>
<dbReference type="PANTHER" id="PTHR11051">
    <property type="entry name" value="GLYCOSYL HYDROLASE-RELATED"/>
    <property type="match status" value="1"/>
</dbReference>
<dbReference type="Gene3D" id="2.70.98.40">
    <property type="entry name" value="Glycoside hydrolase, family 65, N-terminal domain"/>
    <property type="match status" value="1"/>
</dbReference>
<dbReference type="SUPFAM" id="SSF74650">
    <property type="entry name" value="Galactose mutarotase-like"/>
    <property type="match status" value="1"/>
</dbReference>
<organism evidence="6 7">
    <name type="scientific">Arthrobacter hankyongi</name>
    <dbReference type="NCBI Taxonomy" id="2904801"/>
    <lineage>
        <taxon>Bacteria</taxon>
        <taxon>Bacillati</taxon>
        <taxon>Actinomycetota</taxon>
        <taxon>Actinomycetes</taxon>
        <taxon>Micrococcales</taxon>
        <taxon>Micrococcaceae</taxon>
        <taxon>Arthrobacter</taxon>
    </lineage>
</organism>
<evidence type="ECO:0000313" key="6">
    <source>
        <dbReference type="EMBL" id="MCG2622171.1"/>
    </source>
</evidence>
<dbReference type="NCBIfam" id="TIGR01509">
    <property type="entry name" value="HAD-SF-IA-v3"/>
    <property type="match status" value="1"/>
</dbReference>
<dbReference type="Gene3D" id="2.60.420.10">
    <property type="entry name" value="Maltose phosphorylase, domain 3"/>
    <property type="match status" value="1"/>
</dbReference>
<evidence type="ECO:0000259" key="5">
    <source>
        <dbReference type="Pfam" id="PF03636"/>
    </source>
</evidence>
<dbReference type="SFLD" id="SFLDS00003">
    <property type="entry name" value="Haloacid_Dehalogenase"/>
    <property type="match status" value="1"/>
</dbReference>
<comment type="similarity">
    <text evidence="1">Belongs to the HAD-like hydrolase superfamily. CbbY/CbbZ/Gph/YieH family.</text>
</comment>
<dbReference type="SUPFAM" id="SSF56784">
    <property type="entry name" value="HAD-like"/>
    <property type="match status" value="1"/>
</dbReference>
<keyword evidence="6" id="KW-0687">Ribonucleoprotein</keyword>
<dbReference type="Pfam" id="PF00702">
    <property type="entry name" value="Hydrolase"/>
    <property type="match status" value="1"/>
</dbReference>
<dbReference type="InterPro" id="IPR036412">
    <property type="entry name" value="HAD-like_sf"/>
</dbReference>
<feature type="domain" description="Glycoside hydrolase family 65 central catalytic" evidence="3">
    <location>
        <begin position="580"/>
        <end position="973"/>
    </location>
</feature>
<dbReference type="InterPro" id="IPR023198">
    <property type="entry name" value="PGP-like_dom2"/>
</dbReference>
<keyword evidence="2" id="KW-0326">Glycosidase</keyword>
<accession>A0ABS9L661</accession>
<evidence type="ECO:0000259" key="4">
    <source>
        <dbReference type="Pfam" id="PF03633"/>
    </source>
</evidence>
<dbReference type="InterPro" id="IPR005194">
    <property type="entry name" value="Glyco_hydro_65_C"/>
</dbReference>
<protein>
    <submittedName>
        <fullName evidence="6">Beta-phosphoglucomutase family hydrolase</fullName>
    </submittedName>
</protein>
<proteinExistence type="inferred from homology"/>
<dbReference type="InterPro" id="IPR005195">
    <property type="entry name" value="Glyco_hydro_65_M"/>
</dbReference>
<dbReference type="InterPro" id="IPR012341">
    <property type="entry name" value="6hp_glycosidase-like_sf"/>
</dbReference>
<dbReference type="Gene3D" id="3.40.50.1000">
    <property type="entry name" value="HAD superfamily/HAD-like"/>
    <property type="match status" value="1"/>
</dbReference>
<dbReference type="Gene3D" id="1.50.10.10">
    <property type="match status" value="1"/>
</dbReference>
<dbReference type="Pfam" id="PF03632">
    <property type="entry name" value="Glyco_hydro_65m"/>
    <property type="match status" value="1"/>
</dbReference>
<dbReference type="PANTHER" id="PTHR11051:SF8">
    <property type="entry name" value="PROTEIN-GLUCOSYLGALACTOSYLHYDROXYLYSINE GLUCOSIDASE"/>
    <property type="match status" value="1"/>
</dbReference>
<dbReference type="GO" id="GO:0005840">
    <property type="term" value="C:ribosome"/>
    <property type="evidence" value="ECO:0007669"/>
    <property type="project" value="UniProtKB-KW"/>
</dbReference>
<dbReference type="GO" id="GO:0016787">
    <property type="term" value="F:hydrolase activity"/>
    <property type="evidence" value="ECO:0007669"/>
    <property type="project" value="UniProtKB-KW"/>
</dbReference>
<dbReference type="InterPro" id="IPR005196">
    <property type="entry name" value="Glyco_hydro_65_N"/>
</dbReference>
<dbReference type="InterPro" id="IPR011013">
    <property type="entry name" value="Gal_mutarotase_sf_dom"/>
</dbReference>
<dbReference type="Gene3D" id="1.10.150.240">
    <property type="entry name" value="Putative phosphatase, domain 2"/>
    <property type="match status" value="1"/>
</dbReference>
<dbReference type="InterPro" id="IPR008928">
    <property type="entry name" value="6-hairpin_glycosidase_sf"/>
</dbReference>
<dbReference type="InterPro" id="IPR037018">
    <property type="entry name" value="GH65_N"/>
</dbReference>
<dbReference type="Pfam" id="PF03633">
    <property type="entry name" value="Glyco_hydro_65C"/>
    <property type="match status" value="1"/>
</dbReference>
<reference evidence="6" key="1">
    <citation type="submission" date="2022-01" db="EMBL/GenBank/DDBJ databases">
        <authorList>
            <person name="Jo J.-H."/>
            <person name="Im W.-T."/>
        </authorList>
    </citation>
    <scope>NUCLEOTIDE SEQUENCE</scope>
    <source>
        <strain evidence="6">I2-34</strain>
    </source>
</reference>
<keyword evidence="6" id="KW-0378">Hydrolase</keyword>
<dbReference type="SFLD" id="SFLDG01129">
    <property type="entry name" value="C1.5:_HAD__Beta-PGM__Phosphata"/>
    <property type="match status" value="1"/>
</dbReference>
<feature type="domain" description="Glycoside hydrolase family 65 N-terminal" evidence="5">
    <location>
        <begin position="273"/>
        <end position="524"/>
    </location>
</feature>
<dbReference type="EMBL" id="JAKLTQ010000005">
    <property type="protein sequence ID" value="MCG2622171.1"/>
    <property type="molecule type" value="Genomic_DNA"/>
</dbReference>
<name>A0ABS9L661_9MICC</name>
<dbReference type="InterPro" id="IPR006439">
    <property type="entry name" value="HAD-SF_hydro_IA"/>
</dbReference>
<keyword evidence="6" id="KW-0689">Ribosomal protein</keyword>
<feature type="domain" description="Glycoside hydrolase family 65 C-terminal" evidence="4">
    <location>
        <begin position="983"/>
        <end position="1043"/>
    </location>
</feature>
<dbReference type="InterPro" id="IPR010976">
    <property type="entry name" value="B-phosphoglucomutase_hydrolase"/>
</dbReference>
<evidence type="ECO:0000259" key="3">
    <source>
        <dbReference type="Pfam" id="PF03632"/>
    </source>
</evidence>
<evidence type="ECO:0000313" key="7">
    <source>
        <dbReference type="Proteomes" id="UP001165368"/>
    </source>
</evidence>
<dbReference type="NCBIfam" id="TIGR02009">
    <property type="entry name" value="PGMB-YQAB-SF"/>
    <property type="match status" value="1"/>
</dbReference>
<dbReference type="Pfam" id="PF03636">
    <property type="entry name" value="Glyco_hydro_65N"/>
    <property type="match status" value="1"/>
</dbReference>
<dbReference type="RefSeq" id="WP_237820217.1">
    <property type="nucleotide sequence ID" value="NZ_JAKLTQ010000005.1"/>
</dbReference>
<sequence>MNVPPAYPLARGTLSPTVAGTLSPFDAVIFDLDGVVTNTAAVHQAAWKELFDSVLADSRMPVDNGVPEFADEDYRRYIDGRPREDGVRSFLRSRGIALPEGSPQDTEQDWTVFGLGKRKNRIFQELLRRTGVKAFPSTLELMERLRAARVPLALVTASRNTTAVLAAARLADAFDLVVDGTTAKELNLPGKPDPAMFLEAARRLGLPPARIAVLEDAVAGVQAASRGGFGLVVGIDRAGERTALEDAGAGIVLNDVGELDIGLVLTDPWMLAYEGFDPAHEGHREALTTLGNGYLGTRGAAPESSHSAVHYPGTYLAGVYNRLHSVIQDHATEDEHMVNVSNWLPLDLRTENNRWWSEGGLKLLWERRELDLRRAVLTRHIRLEDEQGRHLELTQRRIVSMAEPHLMALETRVTARGWNGPVSIRSGVDTGVLNANVPQDALLANRHLVPLTSTVTADGIQCVEVETSQSHIRIATAVRTELSEPPAPASVEQDAERSYRRFEVRLADGVPLVITKTAAMATSHDRAISSPLSGAMAVLARSPARFSDMLAPHEAAWRRLERLFAVDLDADPQSRLILNLHVFHLLQTITPHTAGLDVGVPARGLHGEGYRGHIFWDDLFVLPLVTSRLPSVARALLNYRRRRLDAARDAAKAAGLTGAMFPWQSGSDGREETPQWLYNQWSGHWVRDHSSQQRHGGLAVAFNAWQYFEATLDRVWLSEAGAELIVEVARLFAAMAEYDEQADRFHLRAVLGPDEYHDGYPENPGGGLDDNAYTNVMAAWVSERALHILATAPDREDMQERFAVTEPERIRWERVSRRMFVPFHDDGIISQFDGYARLQELDWDRYRSMYGNIERLDLILEAEGDSPNRYRLAKQADVLMLLYILGDEQLIALLARLGYTVTQADLARIVDYYLARTVHGSTLSRVAHASVLAAADPERAWATFREALDADLDDTQGGTTRTGIHLGAMAGSIDVVQRSFAGLRMKQNALVFSPRMPTELRQVRFQVRYRGHLLDISLGHAELTVTAAPGEAAPVTIRVGERTALVAAGQSAVFALPGAA</sequence>
<dbReference type="Proteomes" id="UP001165368">
    <property type="component" value="Unassembled WGS sequence"/>
</dbReference>